<dbReference type="InterPro" id="IPR000631">
    <property type="entry name" value="CARKD"/>
</dbReference>
<sequence length="139" mass="14931">GNCISNCGGTTVVAMVVLKKKTQYKSKYNCTLHTEMGNSASTPLDVVINSFFPPLVGYHHKGQHGKIGIVGGSVRYTGAPYYVAKTTLLLGCDLATIFCSRSSATAIKSYSPSFMVEGVLPEIQDTFDLVCKTTHMRSA</sequence>
<dbReference type="Pfam" id="PF01256">
    <property type="entry name" value="Carb_kinase"/>
    <property type="match status" value="1"/>
</dbReference>
<feature type="domain" description="YjeF C-terminal" evidence="9">
    <location>
        <begin position="44"/>
        <end position="139"/>
    </location>
</feature>
<reference evidence="10" key="2">
    <citation type="submission" date="2014-07" db="EMBL/GenBank/DDBJ databases">
        <authorList>
            <person name="Hull J."/>
        </authorList>
    </citation>
    <scope>NUCLEOTIDE SEQUENCE</scope>
</reference>
<dbReference type="PANTHER" id="PTHR12592:SF0">
    <property type="entry name" value="ATP-DEPENDENT (S)-NAD(P)H-HYDRATE DEHYDRATASE"/>
    <property type="match status" value="1"/>
</dbReference>
<evidence type="ECO:0000259" key="9">
    <source>
        <dbReference type="PROSITE" id="PS51383"/>
    </source>
</evidence>
<gene>
    <name evidence="10" type="ORF">CM83_82623</name>
    <name evidence="11" type="ORF">CM83_82626</name>
</gene>
<dbReference type="EC" id="4.2.1.93" evidence="1"/>
<accession>A0A0A9YMR7</accession>
<organism evidence="10">
    <name type="scientific">Lygus hesperus</name>
    <name type="common">Western plant bug</name>
    <dbReference type="NCBI Taxonomy" id="30085"/>
    <lineage>
        <taxon>Eukaryota</taxon>
        <taxon>Metazoa</taxon>
        <taxon>Ecdysozoa</taxon>
        <taxon>Arthropoda</taxon>
        <taxon>Hexapoda</taxon>
        <taxon>Insecta</taxon>
        <taxon>Pterygota</taxon>
        <taxon>Neoptera</taxon>
        <taxon>Paraneoptera</taxon>
        <taxon>Hemiptera</taxon>
        <taxon>Heteroptera</taxon>
        <taxon>Panheteroptera</taxon>
        <taxon>Cimicomorpha</taxon>
        <taxon>Miridae</taxon>
        <taxon>Mirini</taxon>
        <taxon>Lygus</taxon>
    </lineage>
</organism>
<keyword evidence="2" id="KW-0547">Nucleotide-binding</keyword>
<name>A0A0A9YMR7_LYGHE</name>
<dbReference type="EMBL" id="GBHO01012784">
    <property type="protein sequence ID" value="JAG30820.1"/>
    <property type="molecule type" value="Transcribed_RNA"/>
</dbReference>
<reference evidence="10" key="1">
    <citation type="journal article" date="2014" name="PLoS ONE">
        <title>Transcriptome-Based Identification of ABC Transporters in the Western Tarnished Plant Bug Lygus hesperus.</title>
        <authorList>
            <person name="Hull J.J."/>
            <person name="Chaney K."/>
            <person name="Geib S.M."/>
            <person name="Fabrick J.A."/>
            <person name="Brent C.S."/>
            <person name="Walsh D."/>
            <person name="Lavine L.C."/>
        </authorList>
    </citation>
    <scope>NUCLEOTIDE SEQUENCE</scope>
</reference>
<dbReference type="Gene3D" id="3.40.1190.20">
    <property type="match status" value="1"/>
</dbReference>
<keyword evidence="6" id="KW-0456">Lyase</keyword>
<proteinExistence type="predicted"/>
<evidence type="ECO:0000313" key="10">
    <source>
        <dbReference type="EMBL" id="JAG30820.1"/>
    </source>
</evidence>
<evidence type="ECO:0000256" key="3">
    <source>
        <dbReference type="ARBA" id="ARBA00022840"/>
    </source>
</evidence>
<evidence type="ECO:0000313" key="11">
    <source>
        <dbReference type="EMBL" id="JAG30821.1"/>
    </source>
</evidence>
<dbReference type="InterPro" id="IPR029056">
    <property type="entry name" value="Ribokinase-like"/>
</dbReference>
<evidence type="ECO:0000256" key="2">
    <source>
        <dbReference type="ARBA" id="ARBA00022741"/>
    </source>
</evidence>
<evidence type="ECO:0000256" key="5">
    <source>
        <dbReference type="ARBA" id="ARBA00023027"/>
    </source>
</evidence>
<dbReference type="GO" id="GO:0005524">
    <property type="term" value="F:ATP binding"/>
    <property type="evidence" value="ECO:0007669"/>
    <property type="project" value="UniProtKB-KW"/>
</dbReference>
<dbReference type="SUPFAM" id="SSF53613">
    <property type="entry name" value="Ribokinase-like"/>
    <property type="match status" value="1"/>
</dbReference>
<evidence type="ECO:0000256" key="7">
    <source>
        <dbReference type="ARBA" id="ARBA00029804"/>
    </source>
</evidence>
<dbReference type="AlphaFoldDB" id="A0A0A9YMR7"/>
<dbReference type="PROSITE" id="PS51383">
    <property type="entry name" value="YJEF_C_3"/>
    <property type="match status" value="1"/>
</dbReference>
<evidence type="ECO:0000256" key="1">
    <source>
        <dbReference type="ARBA" id="ARBA00013249"/>
    </source>
</evidence>
<protein>
    <recommendedName>
        <fullName evidence="1">ATP-dependent NAD(P)H-hydrate dehydratase</fullName>
        <ecNumber evidence="1">4.2.1.93</ecNumber>
    </recommendedName>
    <alternativeName>
        <fullName evidence="7">NAD(P)HX dehydratase</fullName>
    </alternativeName>
</protein>
<dbReference type="EMBL" id="GBHO01012783">
    <property type="protein sequence ID" value="JAG30821.1"/>
    <property type="molecule type" value="Transcribed_RNA"/>
</dbReference>
<comment type="catalytic activity">
    <reaction evidence="8">
        <text>(6S)-NADPHX + ATP = ADP + phosphate + NADPH + H(+)</text>
        <dbReference type="Rhea" id="RHEA:32231"/>
        <dbReference type="ChEBI" id="CHEBI:15378"/>
        <dbReference type="ChEBI" id="CHEBI:30616"/>
        <dbReference type="ChEBI" id="CHEBI:43474"/>
        <dbReference type="ChEBI" id="CHEBI:57783"/>
        <dbReference type="ChEBI" id="CHEBI:64076"/>
        <dbReference type="ChEBI" id="CHEBI:456216"/>
        <dbReference type="EC" id="4.2.1.93"/>
    </reaction>
</comment>
<dbReference type="PANTHER" id="PTHR12592">
    <property type="entry name" value="ATP-DEPENDENT (S)-NAD(P)H-HYDRATE DEHYDRATASE FAMILY MEMBER"/>
    <property type="match status" value="1"/>
</dbReference>
<evidence type="ECO:0000256" key="4">
    <source>
        <dbReference type="ARBA" id="ARBA00022857"/>
    </source>
</evidence>
<keyword evidence="4" id="KW-0521">NADP</keyword>
<feature type="non-terminal residue" evidence="10">
    <location>
        <position position="1"/>
    </location>
</feature>
<dbReference type="GO" id="GO:0047453">
    <property type="term" value="F:ATP-dependent NAD(P)H-hydrate dehydratase activity"/>
    <property type="evidence" value="ECO:0007669"/>
    <property type="project" value="UniProtKB-EC"/>
</dbReference>
<keyword evidence="3" id="KW-0067">ATP-binding</keyword>
<dbReference type="GO" id="GO:0110051">
    <property type="term" value="P:metabolite repair"/>
    <property type="evidence" value="ECO:0007669"/>
    <property type="project" value="TreeGrafter"/>
</dbReference>
<keyword evidence="5" id="KW-0520">NAD</keyword>
<evidence type="ECO:0000256" key="8">
    <source>
        <dbReference type="ARBA" id="ARBA00047472"/>
    </source>
</evidence>
<evidence type="ECO:0000256" key="6">
    <source>
        <dbReference type="ARBA" id="ARBA00023239"/>
    </source>
</evidence>